<dbReference type="Proteomes" id="UP001159364">
    <property type="component" value="Linkage Group LG07"/>
</dbReference>
<sequence length="364" mass="40790">MSIFFPMEIVEQILCRLPLPVTVRFSRVCKQWQSLIGSIDYNPACLSSSKSLPKSDGLIVVNYSSLNALPYPVLRCLEPGNFDGRRARSYYMPHQWVVGSIHNLICIFSLLQDIYIWHPVITRYIHATQHEFTGTDICMMILGFGFDAVTNDYKVVKMAVGGGEFNFKAQVFSLKAGKWRDIRGQWLVPEGVYFGAVATGFFVNGAIHWLGSRANQEHVILTFDVLNECFYSIELPDALSDPLACIFLCEIKGSLAIIHNDDTKDDVPGCCNIWEMRDSWTKICSFGKQETVTVVKVLEDGDIWFAKRGGTCRRNRTEIVSYNPSSGVIKPTGIHGFFSALYGMVIIPEQNCDGESGIACYGLN</sequence>
<feature type="domain" description="F-box" evidence="1">
    <location>
        <begin position="5"/>
        <end position="45"/>
    </location>
</feature>
<accession>A0AAV8SYC3</accession>
<dbReference type="Pfam" id="PF08268">
    <property type="entry name" value="FBA_3"/>
    <property type="match status" value="1"/>
</dbReference>
<dbReference type="EMBL" id="JAIWQS010000007">
    <property type="protein sequence ID" value="KAJ8759476.1"/>
    <property type="molecule type" value="Genomic_DNA"/>
</dbReference>
<name>A0AAV8SYC3_9ROSI</name>
<dbReference type="InterPro" id="IPR050796">
    <property type="entry name" value="SCF_F-box_component"/>
</dbReference>
<organism evidence="2 3">
    <name type="scientific">Erythroxylum novogranatense</name>
    <dbReference type="NCBI Taxonomy" id="1862640"/>
    <lineage>
        <taxon>Eukaryota</taxon>
        <taxon>Viridiplantae</taxon>
        <taxon>Streptophyta</taxon>
        <taxon>Embryophyta</taxon>
        <taxon>Tracheophyta</taxon>
        <taxon>Spermatophyta</taxon>
        <taxon>Magnoliopsida</taxon>
        <taxon>eudicotyledons</taxon>
        <taxon>Gunneridae</taxon>
        <taxon>Pentapetalae</taxon>
        <taxon>rosids</taxon>
        <taxon>fabids</taxon>
        <taxon>Malpighiales</taxon>
        <taxon>Erythroxylaceae</taxon>
        <taxon>Erythroxylum</taxon>
    </lineage>
</organism>
<gene>
    <name evidence="2" type="ORF">K2173_007089</name>
</gene>
<dbReference type="InterPro" id="IPR013187">
    <property type="entry name" value="F-box-assoc_dom_typ3"/>
</dbReference>
<dbReference type="PANTHER" id="PTHR31672">
    <property type="entry name" value="BNACNNG10540D PROTEIN"/>
    <property type="match status" value="1"/>
</dbReference>
<dbReference type="SMART" id="SM00256">
    <property type="entry name" value="FBOX"/>
    <property type="match status" value="1"/>
</dbReference>
<dbReference type="AlphaFoldDB" id="A0AAV8SYC3"/>
<evidence type="ECO:0000259" key="1">
    <source>
        <dbReference type="SMART" id="SM00256"/>
    </source>
</evidence>
<evidence type="ECO:0000313" key="2">
    <source>
        <dbReference type="EMBL" id="KAJ8759476.1"/>
    </source>
</evidence>
<comment type="caution">
    <text evidence="2">The sequence shown here is derived from an EMBL/GenBank/DDBJ whole genome shotgun (WGS) entry which is preliminary data.</text>
</comment>
<proteinExistence type="predicted"/>
<protein>
    <recommendedName>
        <fullName evidence="1">F-box domain-containing protein</fullName>
    </recommendedName>
</protein>
<dbReference type="NCBIfam" id="TIGR01640">
    <property type="entry name" value="F_box_assoc_1"/>
    <property type="match status" value="1"/>
</dbReference>
<dbReference type="Pfam" id="PF00646">
    <property type="entry name" value="F-box"/>
    <property type="match status" value="1"/>
</dbReference>
<dbReference type="Gene3D" id="1.20.1280.50">
    <property type="match status" value="1"/>
</dbReference>
<evidence type="ECO:0000313" key="3">
    <source>
        <dbReference type="Proteomes" id="UP001159364"/>
    </source>
</evidence>
<reference evidence="2 3" key="1">
    <citation type="submission" date="2021-09" db="EMBL/GenBank/DDBJ databases">
        <title>Genomic insights and catalytic innovation underlie evolution of tropane alkaloids biosynthesis.</title>
        <authorList>
            <person name="Wang Y.-J."/>
            <person name="Tian T."/>
            <person name="Huang J.-P."/>
            <person name="Huang S.-X."/>
        </authorList>
    </citation>
    <scope>NUCLEOTIDE SEQUENCE [LARGE SCALE GENOMIC DNA]</scope>
    <source>
        <strain evidence="2">KIB-2018</strain>
        <tissue evidence="2">Leaf</tissue>
    </source>
</reference>
<dbReference type="SUPFAM" id="SSF81383">
    <property type="entry name" value="F-box domain"/>
    <property type="match status" value="1"/>
</dbReference>
<dbReference type="PANTHER" id="PTHR31672:SF10">
    <property type="entry name" value="F-BOX DOMAIN-CONTAINING PROTEIN"/>
    <property type="match status" value="1"/>
</dbReference>
<keyword evidence="3" id="KW-1185">Reference proteome</keyword>
<dbReference type="InterPro" id="IPR017451">
    <property type="entry name" value="F-box-assoc_interact_dom"/>
</dbReference>
<dbReference type="InterPro" id="IPR001810">
    <property type="entry name" value="F-box_dom"/>
</dbReference>
<dbReference type="InterPro" id="IPR036047">
    <property type="entry name" value="F-box-like_dom_sf"/>
</dbReference>